<dbReference type="InterPro" id="IPR025714">
    <property type="entry name" value="Methyltranfer_dom"/>
</dbReference>
<dbReference type="EMBL" id="CP157484">
    <property type="protein sequence ID" value="XBO41032.1"/>
    <property type="molecule type" value="Genomic_DNA"/>
</dbReference>
<keyword evidence="3" id="KW-0489">Methyltransferase</keyword>
<dbReference type="SUPFAM" id="SSF53335">
    <property type="entry name" value="S-adenosyl-L-methionine-dependent methyltransferases"/>
    <property type="match status" value="1"/>
</dbReference>
<dbReference type="CDD" id="cd02440">
    <property type="entry name" value="AdoMet_MTases"/>
    <property type="match status" value="1"/>
</dbReference>
<keyword evidence="3" id="KW-0808">Transferase</keyword>
<dbReference type="InterPro" id="IPR036390">
    <property type="entry name" value="WH_DNA-bd_sf"/>
</dbReference>
<evidence type="ECO:0000259" key="2">
    <source>
        <dbReference type="Pfam" id="PF21320"/>
    </source>
</evidence>
<protein>
    <submittedName>
        <fullName evidence="3">Class I SAM-dependent methyltransferase</fullName>
        <ecNumber evidence="3">2.1.-.-</ecNumber>
    </submittedName>
</protein>
<proteinExistence type="predicted"/>
<dbReference type="Pfam" id="PF21320">
    <property type="entry name" value="WHD_Rv2258c"/>
    <property type="match status" value="1"/>
</dbReference>
<feature type="domain" description="Methyltransferase" evidence="1">
    <location>
        <begin position="178"/>
        <end position="290"/>
    </location>
</feature>
<dbReference type="InterPro" id="IPR036388">
    <property type="entry name" value="WH-like_DNA-bd_sf"/>
</dbReference>
<evidence type="ECO:0000313" key="3">
    <source>
        <dbReference type="EMBL" id="XBO41032.1"/>
    </source>
</evidence>
<dbReference type="EC" id="2.1.-.-" evidence="3"/>
<dbReference type="PANTHER" id="PTHR45128">
    <property type="entry name" value="METHYLTRANSFERASE TYPE 11"/>
    <property type="match status" value="1"/>
</dbReference>
<organism evidence="3">
    <name type="scientific">Alsobacter sp. KACC 23698</name>
    <dbReference type="NCBI Taxonomy" id="3149229"/>
    <lineage>
        <taxon>Bacteria</taxon>
        <taxon>Pseudomonadati</taxon>
        <taxon>Pseudomonadota</taxon>
        <taxon>Alphaproteobacteria</taxon>
        <taxon>Hyphomicrobiales</taxon>
        <taxon>Alsobacteraceae</taxon>
        <taxon>Alsobacter</taxon>
    </lineage>
</organism>
<accession>A0AAU7JKV8</accession>
<dbReference type="SUPFAM" id="SSF46785">
    <property type="entry name" value="Winged helix' DNA-binding domain"/>
    <property type="match status" value="1"/>
</dbReference>
<reference evidence="3" key="1">
    <citation type="submission" date="2024-05" db="EMBL/GenBank/DDBJ databases">
        <authorList>
            <person name="Kim S."/>
            <person name="Heo J."/>
            <person name="Choi H."/>
            <person name="Choi Y."/>
            <person name="Kwon S.-W."/>
            <person name="Kim Y."/>
        </authorList>
    </citation>
    <scope>NUCLEOTIDE SEQUENCE</scope>
    <source>
        <strain evidence="3">KACC 23698</strain>
    </source>
</reference>
<dbReference type="Gene3D" id="3.40.50.150">
    <property type="entry name" value="Vaccinia Virus protein VP39"/>
    <property type="match status" value="1"/>
</dbReference>
<name>A0AAU7JKV8_9HYPH</name>
<dbReference type="InterPro" id="IPR048711">
    <property type="entry name" value="WHD_Rv2258c"/>
</dbReference>
<dbReference type="GO" id="GO:0008168">
    <property type="term" value="F:methyltransferase activity"/>
    <property type="evidence" value="ECO:0007669"/>
    <property type="project" value="UniProtKB-KW"/>
</dbReference>
<gene>
    <name evidence="3" type="ORF">ABEG18_09810</name>
</gene>
<sequence>MTDIATRTAPDEQKMNAFVGRMLGDMGAAFSGALILIGDRLGLYRAMAGAGPIGPQQLALRTHTHERYVREWLNAMAASGYVEFDPATGKYTLPPEQAAVFADGDSPMFMAGAYDIVAALYRDEPKVTAAFQSGKGVGWHEHHQCLFSGTERFFRPGYNQHLVAEWLPALDGVVEKLERGARVADVGCGHGASTTIMAKAFPRSTFWGYDYHEASVAKARENAQKAGVADRATFEVADARSFPVKGYDLVTFFDCLHDMGDPVGAARHVRETLARDGTWMVVEPMAGDHVQDNLNPIGRIYYSASTMLCTPASLSQDVGLALGAQAGQERLLDVIRQGGFSKVRVAASTPFNMVIEARP</sequence>
<feature type="domain" description="S-adenosylmethionine-dependent methyltransferase Rv2258c-like winged HTH" evidence="2">
    <location>
        <begin position="33"/>
        <end position="101"/>
    </location>
</feature>
<dbReference type="Pfam" id="PF13847">
    <property type="entry name" value="Methyltransf_31"/>
    <property type="match status" value="1"/>
</dbReference>
<dbReference type="AlphaFoldDB" id="A0AAU7JKV8"/>
<dbReference type="GO" id="GO:0032259">
    <property type="term" value="P:methylation"/>
    <property type="evidence" value="ECO:0007669"/>
    <property type="project" value="UniProtKB-KW"/>
</dbReference>
<dbReference type="RefSeq" id="WP_406857885.1">
    <property type="nucleotide sequence ID" value="NZ_CP157484.1"/>
</dbReference>
<dbReference type="InterPro" id="IPR029063">
    <property type="entry name" value="SAM-dependent_MTases_sf"/>
</dbReference>
<dbReference type="InterPro" id="IPR053173">
    <property type="entry name" value="SAM-binding_MTase"/>
</dbReference>
<dbReference type="PANTHER" id="PTHR45128:SF2">
    <property type="entry name" value="METHYLTRANSFERASE DOMAIN-CONTAINING PROTEIN"/>
    <property type="match status" value="1"/>
</dbReference>
<evidence type="ECO:0000259" key="1">
    <source>
        <dbReference type="Pfam" id="PF13847"/>
    </source>
</evidence>
<dbReference type="Gene3D" id="1.10.10.10">
    <property type="entry name" value="Winged helix-like DNA-binding domain superfamily/Winged helix DNA-binding domain"/>
    <property type="match status" value="1"/>
</dbReference>